<dbReference type="RefSeq" id="WP_109792889.1">
    <property type="nucleotide sequence ID" value="NZ_PHIG01000048.1"/>
</dbReference>
<dbReference type="EMBL" id="PHIG01000048">
    <property type="protein sequence ID" value="PJK28127.1"/>
    <property type="molecule type" value="Genomic_DNA"/>
</dbReference>
<evidence type="ECO:0000259" key="1">
    <source>
        <dbReference type="PROSITE" id="PS50980"/>
    </source>
</evidence>
<dbReference type="SUPFAM" id="SSF52096">
    <property type="entry name" value="ClpP/crotonase"/>
    <property type="match status" value="2"/>
</dbReference>
<name>A0A2M9FXE9_9PROT</name>
<dbReference type="PANTHER" id="PTHR43842">
    <property type="entry name" value="PROPIONYL-COA CARBOXYLASE BETA CHAIN"/>
    <property type="match status" value="1"/>
</dbReference>
<dbReference type="Gene3D" id="3.90.226.10">
    <property type="entry name" value="2-enoyl-CoA Hydratase, Chain A, domain 1"/>
    <property type="match status" value="2"/>
</dbReference>
<dbReference type="InterPro" id="IPR029045">
    <property type="entry name" value="ClpP/crotonase-like_dom_sf"/>
</dbReference>
<gene>
    <name evidence="3" type="ORF">CVT23_19045</name>
</gene>
<dbReference type="PROSITE" id="PS50989">
    <property type="entry name" value="COA_CT_CTER"/>
    <property type="match status" value="1"/>
</dbReference>
<feature type="domain" description="CoA carboxyltransferase C-terminal" evidence="2">
    <location>
        <begin position="270"/>
        <end position="515"/>
    </location>
</feature>
<dbReference type="InterPro" id="IPR011762">
    <property type="entry name" value="COA_CT_N"/>
</dbReference>
<dbReference type="PANTHER" id="PTHR43842:SF2">
    <property type="entry name" value="PROPIONYL-COA CARBOXYLASE BETA CHAIN, MITOCHONDRIAL"/>
    <property type="match status" value="1"/>
</dbReference>
<reference evidence="3 4" key="1">
    <citation type="submission" date="2017-11" db="EMBL/GenBank/DDBJ databases">
        <title>Draft genome sequence of Rhizobiales bacterium SY3-13.</title>
        <authorList>
            <person name="Sun C."/>
        </authorList>
    </citation>
    <scope>NUCLEOTIDE SEQUENCE [LARGE SCALE GENOMIC DNA]</scope>
    <source>
        <strain evidence="3 4">SY3-13</strain>
    </source>
</reference>
<dbReference type="InterPro" id="IPR051047">
    <property type="entry name" value="AccD/PCCB"/>
</dbReference>
<dbReference type="Pfam" id="PF01039">
    <property type="entry name" value="Carboxyl_trans"/>
    <property type="match status" value="1"/>
</dbReference>
<dbReference type="InterPro" id="IPR034733">
    <property type="entry name" value="AcCoA_carboxyl_beta"/>
</dbReference>
<evidence type="ECO:0000259" key="2">
    <source>
        <dbReference type="PROSITE" id="PS50989"/>
    </source>
</evidence>
<feature type="domain" description="CoA carboxyltransferase N-terminal" evidence="1">
    <location>
        <begin position="1"/>
        <end position="266"/>
    </location>
</feature>
<dbReference type="GO" id="GO:0004658">
    <property type="term" value="F:propionyl-CoA carboxylase activity"/>
    <property type="evidence" value="ECO:0007669"/>
    <property type="project" value="TreeGrafter"/>
</dbReference>
<organism evidence="3 4">
    <name type="scientific">Minwuia thermotolerans</name>
    <dbReference type="NCBI Taxonomy" id="2056226"/>
    <lineage>
        <taxon>Bacteria</taxon>
        <taxon>Pseudomonadati</taxon>
        <taxon>Pseudomonadota</taxon>
        <taxon>Alphaproteobacteria</taxon>
        <taxon>Minwuiales</taxon>
        <taxon>Minwuiaceae</taxon>
        <taxon>Minwuia</taxon>
    </lineage>
</organism>
<dbReference type="InterPro" id="IPR011763">
    <property type="entry name" value="COA_CT_C"/>
</dbReference>
<evidence type="ECO:0000313" key="4">
    <source>
        <dbReference type="Proteomes" id="UP000229498"/>
    </source>
</evidence>
<protein>
    <submittedName>
        <fullName evidence="3">Propionyl-CoA carboxylase</fullName>
    </submittedName>
</protein>
<sequence>MSWQERIDEIQRRRELAAEQGGAEAVGRQHAKGRLTLRERIGRLLDEGSFAELGRTAGVSEPVEDGGKPGFTPANFILGFGRVEGRTCVVGGEDFTVRGGSPTPAGLRKSVYAEDVALRYRVPLIRLHEGGGGSVTGSGGKGASGPVGSSVGEPHRFLSVAQTLGTVPVAAAALGPVAGLPAARLVASHFSVMTKETAQVLIAGPAVVERALGVSVTKEELGGPQVHLKSGAVDNLADDEDDAFRQIRRFLSYLPPNVDHLPPVADCDDPVDRCEDALADIVPTDRRRAYDQRKLIEMVVDRGSFFETGRQYGPGQIVGLARLNGQPVGVFGNDCRFYAGAMTADGARKARRFMEFCETFHLPVVAFVDEPGFMIGPDSEKAGTIRPGTAAVLAAASCEVPWCSVVIKKSFGVAAAAHYGNHAHVLAWPSAESGPLPVEGGVAVAFGREIAAAADPEALRADLERKMAERQSPFSRAESFAYHDLIDPRETRPRLCQWLELNRHRIEALPKAGPRRFYTRP</sequence>
<dbReference type="AlphaFoldDB" id="A0A2M9FXE9"/>
<dbReference type="PROSITE" id="PS50980">
    <property type="entry name" value="COA_CT_NTER"/>
    <property type="match status" value="1"/>
</dbReference>
<dbReference type="Proteomes" id="UP000229498">
    <property type="component" value="Unassembled WGS sequence"/>
</dbReference>
<keyword evidence="4" id="KW-1185">Reference proteome</keyword>
<evidence type="ECO:0000313" key="3">
    <source>
        <dbReference type="EMBL" id="PJK28127.1"/>
    </source>
</evidence>
<dbReference type="OrthoDB" id="5502755at2"/>
<accession>A0A2M9FXE9</accession>
<comment type="caution">
    <text evidence="3">The sequence shown here is derived from an EMBL/GenBank/DDBJ whole genome shotgun (WGS) entry which is preliminary data.</text>
</comment>
<proteinExistence type="predicted"/>